<dbReference type="GO" id="GO:0005524">
    <property type="term" value="F:ATP binding"/>
    <property type="evidence" value="ECO:0007669"/>
    <property type="project" value="InterPro"/>
</dbReference>
<keyword evidence="1 4" id="KW-0378">Hydrolase</keyword>
<dbReference type="OrthoDB" id="64767at2759"/>
<dbReference type="PROSITE" id="PS51192">
    <property type="entry name" value="HELICASE_ATP_BIND_1"/>
    <property type="match status" value="1"/>
</dbReference>
<dbReference type="InterPro" id="IPR027417">
    <property type="entry name" value="P-loop_NTPase"/>
</dbReference>
<dbReference type="GO" id="GO:0005737">
    <property type="term" value="C:cytoplasm"/>
    <property type="evidence" value="ECO:0007669"/>
    <property type="project" value="TreeGrafter"/>
</dbReference>
<keyword evidence="2 4" id="KW-0547">Nucleotide-binding</keyword>
<evidence type="ECO:0000313" key="4">
    <source>
        <dbReference type="EMBL" id="KAJ7386935.1"/>
    </source>
</evidence>
<keyword evidence="5" id="KW-1185">Reference proteome</keyword>
<dbReference type="SUPFAM" id="SSF52540">
    <property type="entry name" value="P-loop containing nucleoside triphosphate hydrolases"/>
    <property type="match status" value="1"/>
</dbReference>
<name>A0A9W9ZT70_9CNID</name>
<dbReference type="InterPro" id="IPR052431">
    <property type="entry name" value="SKI2_subfamily_helicases"/>
</dbReference>
<keyword evidence="2 4" id="KW-0067">ATP-binding</keyword>
<protein>
    <submittedName>
        <fullName evidence="4">ATP-dependent RNA helicase ddx60</fullName>
        <ecNumber evidence="4">3.6.4.13</ecNumber>
    </submittedName>
</protein>
<evidence type="ECO:0000256" key="2">
    <source>
        <dbReference type="ARBA" id="ARBA00022806"/>
    </source>
</evidence>
<dbReference type="InterPro" id="IPR014001">
    <property type="entry name" value="Helicase_ATP-bd"/>
</dbReference>
<dbReference type="Gene3D" id="3.40.50.300">
    <property type="entry name" value="P-loop containing nucleotide triphosphate hydrolases"/>
    <property type="match status" value="2"/>
</dbReference>
<dbReference type="PANTHER" id="PTHR44533:SF4">
    <property type="entry name" value="DEAD_H RNA HELICASE, PUTATIVE-RELATED"/>
    <property type="match status" value="1"/>
</dbReference>
<dbReference type="InterPro" id="IPR011545">
    <property type="entry name" value="DEAD/DEAH_box_helicase_dom"/>
</dbReference>
<feature type="domain" description="Helicase ATP-binding" evidence="3">
    <location>
        <begin position="70"/>
        <end position="206"/>
    </location>
</feature>
<dbReference type="SMART" id="SM00487">
    <property type="entry name" value="DEXDc"/>
    <property type="match status" value="1"/>
</dbReference>
<dbReference type="AlphaFoldDB" id="A0A9W9ZT70"/>
<dbReference type="PANTHER" id="PTHR44533">
    <property type="entry name" value="DEAD/H RNA HELICASE, PUTATIVE-RELATED"/>
    <property type="match status" value="1"/>
</dbReference>
<dbReference type="EC" id="3.6.4.13" evidence="4"/>
<comment type="caution">
    <text evidence="4">The sequence shown here is derived from an EMBL/GenBank/DDBJ whole genome shotgun (WGS) entry which is preliminary data.</text>
</comment>
<dbReference type="GO" id="GO:0003724">
    <property type="term" value="F:RNA helicase activity"/>
    <property type="evidence" value="ECO:0007669"/>
    <property type="project" value="UniProtKB-EC"/>
</dbReference>
<evidence type="ECO:0000259" key="3">
    <source>
        <dbReference type="PROSITE" id="PS51192"/>
    </source>
</evidence>
<organism evidence="4 5">
    <name type="scientific">Desmophyllum pertusum</name>
    <dbReference type="NCBI Taxonomy" id="174260"/>
    <lineage>
        <taxon>Eukaryota</taxon>
        <taxon>Metazoa</taxon>
        <taxon>Cnidaria</taxon>
        <taxon>Anthozoa</taxon>
        <taxon>Hexacorallia</taxon>
        <taxon>Scleractinia</taxon>
        <taxon>Caryophylliina</taxon>
        <taxon>Caryophylliidae</taxon>
        <taxon>Desmophyllum</taxon>
    </lineage>
</organism>
<proteinExistence type="predicted"/>
<dbReference type="Pfam" id="PF00270">
    <property type="entry name" value="DEAD"/>
    <property type="match status" value="1"/>
</dbReference>
<dbReference type="GO" id="GO:0003676">
    <property type="term" value="F:nucleic acid binding"/>
    <property type="evidence" value="ECO:0007669"/>
    <property type="project" value="InterPro"/>
</dbReference>
<dbReference type="Proteomes" id="UP001163046">
    <property type="component" value="Unassembled WGS sequence"/>
</dbReference>
<accession>A0A9W9ZT70</accession>
<evidence type="ECO:0000256" key="1">
    <source>
        <dbReference type="ARBA" id="ARBA00022801"/>
    </source>
</evidence>
<dbReference type="GO" id="GO:0016787">
    <property type="term" value="F:hydrolase activity"/>
    <property type="evidence" value="ECO:0007669"/>
    <property type="project" value="UniProtKB-KW"/>
</dbReference>
<sequence length="262" mass="30141">MQKLGFDDVAATFHDFHSESGKKSEQLSVHTTSVRFQLEHMGHLLKRDERTDPDRRVDHFIPDTWQRELLDAVDKNESAVIVAPTSSGKTYASYYCMEKVLRQSNDGVVVYVSPTKALVNQVVATIYARFHRKNLPEGRAVYGVFTRDYRFNTLNSQVHCLGQEIGAEVWEHLLLMIRCPFLALSATIGNPDDFLGWLQAAQDFREQQDKQDSGGKQRNSYRIRLVTCDERYSDLEKSIYLPSPNNGGFSKKTMKIREWLRC</sequence>
<evidence type="ECO:0000313" key="5">
    <source>
        <dbReference type="Proteomes" id="UP001163046"/>
    </source>
</evidence>
<gene>
    <name evidence="4" type="primary">DDX60_6</name>
    <name evidence="4" type="ORF">OS493_003893</name>
</gene>
<dbReference type="EMBL" id="MU825874">
    <property type="protein sequence ID" value="KAJ7386935.1"/>
    <property type="molecule type" value="Genomic_DNA"/>
</dbReference>
<reference evidence="4" key="1">
    <citation type="submission" date="2023-01" db="EMBL/GenBank/DDBJ databases">
        <title>Genome assembly of the deep-sea coral Lophelia pertusa.</title>
        <authorList>
            <person name="Herrera S."/>
            <person name="Cordes E."/>
        </authorList>
    </citation>
    <scope>NUCLEOTIDE SEQUENCE</scope>
    <source>
        <strain evidence="4">USNM1676648</strain>
        <tissue evidence="4">Polyp</tissue>
    </source>
</reference>
<keyword evidence="2 4" id="KW-0347">Helicase</keyword>